<evidence type="ECO:0000313" key="2">
    <source>
        <dbReference type="Proteomes" id="UP000323317"/>
    </source>
</evidence>
<dbReference type="EMBL" id="VTEH01000018">
    <property type="protein sequence ID" value="TYR73478.1"/>
    <property type="molecule type" value="Genomic_DNA"/>
</dbReference>
<sequence>MKKYTVDSIENNLVTLLPQQDESQGIIVSLSDFTEKLKEGDKLLADINTSGLLLKYQLLKRETQEEKEKNEKLLSKILKKNNTSD</sequence>
<dbReference type="AlphaFoldDB" id="A0A5D4K869"/>
<reference evidence="1 2" key="1">
    <citation type="submission" date="2019-08" db="EMBL/GenBank/DDBJ databases">
        <title>Bacillus genomes from the desert of Cuatro Cienegas, Coahuila.</title>
        <authorList>
            <person name="Olmedo-Alvarez G."/>
        </authorList>
    </citation>
    <scope>NUCLEOTIDE SEQUENCE [LARGE SCALE GENOMIC DNA]</scope>
    <source>
        <strain evidence="1 2">CH40_1T</strain>
    </source>
</reference>
<accession>A0A5D4K869</accession>
<evidence type="ECO:0000313" key="1">
    <source>
        <dbReference type="EMBL" id="TYR73478.1"/>
    </source>
</evidence>
<name>A0A5D4K869_9BACI</name>
<proteinExistence type="predicted"/>
<protein>
    <submittedName>
        <fullName evidence="1">DUF3006 family protein</fullName>
    </submittedName>
</protein>
<organism evidence="1 2">
    <name type="scientific">Rossellomorea vietnamensis</name>
    <dbReference type="NCBI Taxonomy" id="218284"/>
    <lineage>
        <taxon>Bacteria</taxon>
        <taxon>Bacillati</taxon>
        <taxon>Bacillota</taxon>
        <taxon>Bacilli</taxon>
        <taxon>Bacillales</taxon>
        <taxon>Bacillaceae</taxon>
        <taxon>Rossellomorea</taxon>
    </lineage>
</organism>
<gene>
    <name evidence="1" type="ORF">FZC79_18735</name>
</gene>
<dbReference type="Proteomes" id="UP000323317">
    <property type="component" value="Unassembled WGS sequence"/>
</dbReference>
<comment type="caution">
    <text evidence="1">The sequence shown here is derived from an EMBL/GenBank/DDBJ whole genome shotgun (WGS) entry which is preliminary data.</text>
</comment>
<dbReference type="RefSeq" id="WP_148948305.1">
    <property type="nucleotide sequence ID" value="NZ_VTEH01000018.1"/>
</dbReference>